<evidence type="ECO:0000313" key="2">
    <source>
        <dbReference type="EMBL" id="GAG03870.1"/>
    </source>
</evidence>
<accession>X0UE39</accession>
<sequence length="137" mass="14665">MIAYIEVARAGTKGVLHLPPGGKYMGGTAPIKVSKGTKRGWYRANVAFSKQWSIQPGPFVGVDPSAEARRLRALNESLARKAHSGSPGVRGKQEALRAATASLEAKRRRNDGYADLLEAAGEKSSINPGKLKAKLLR</sequence>
<gene>
    <name evidence="2" type="ORF">S01H1_45927</name>
</gene>
<evidence type="ECO:0000256" key="1">
    <source>
        <dbReference type="SAM" id="MobiDB-lite"/>
    </source>
</evidence>
<comment type="caution">
    <text evidence="2">The sequence shown here is derived from an EMBL/GenBank/DDBJ whole genome shotgun (WGS) entry which is preliminary data.</text>
</comment>
<feature type="region of interest" description="Disordered" evidence="1">
    <location>
        <begin position="79"/>
        <end position="103"/>
    </location>
</feature>
<dbReference type="EMBL" id="BARS01029383">
    <property type="protein sequence ID" value="GAG03870.1"/>
    <property type="molecule type" value="Genomic_DNA"/>
</dbReference>
<name>X0UE39_9ZZZZ</name>
<proteinExistence type="predicted"/>
<dbReference type="AlphaFoldDB" id="X0UE39"/>
<organism evidence="2">
    <name type="scientific">marine sediment metagenome</name>
    <dbReference type="NCBI Taxonomy" id="412755"/>
    <lineage>
        <taxon>unclassified sequences</taxon>
        <taxon>metagenomes</taxon>
        <taxon>ecological metagenomes</taxon>
    </lineage>
</organism>
<reference evidence="2" key="1">
    <citation type="journal article" date="2014" name="Front. Microbiol.">
        <title>High frequency of phylogenetically diverse reductive dehalogenase-homologous genes in deep subseafloor sedimentary metagenomes.</title>
        <authorList>
            <person name="Kawai M."/>
            <person name="Futagami T."/>
            <person name="Toyoda A."/>
            <person name="Takaki Y."/>
            <person name="Nishi S."/>
            <person name="Hori S."/>
            <person name="Arai W."/>
            <person name="Tsubouchi T."/>
            <person name="Morono Y."/>
            <person name="Uchiyama I."/>
            <person name="Ito T."/>
            <person name="Fujiyama A."/>
            <person name="Inagaki F."/>
            <person name="Takami H."/>
        </authorList>
    </citation>
    <scope>NUCLEOTIDE SEQUENCE</scope>
    <source>
        <strain evidence="2">Expedition CK06-06</strain>
    </source>
</reference>
<protein>
    <submittedName>
        <fullName evidence="2">Uncharacterized protein</fullName>
    </submittedName>
</protein>